<accession>A0A7L1AP01</accession>
<dbReference type="Proteomes" id="UP000579941">
    <property type="component" value="Unassembled WGS sequence"/>
</dbReference>
<comment type="caution">
    <text evidence="1">The sequence shown here is derived from an EMBL/GenBank/DDBJ whole genome shotgun (WGS) entry which is preliminary data.</text>
</comment>
<name>A0A7L1AP01_GYMTI</name>
<reference evidence="1 2" key="1">
    <citation type="submission" date="2019-09" db="EMBL/GenBank/DDBJ databases">
        <title>Bird 10,000 Genomes (B10K) Project - Family phase.</title>
        <authorList>
            <person name="Zhang G."/>
        </authorList>
    </citation>
    <scope>NUCLEOTIDE SEQUENCE [LARGE SCALE GENOMIC DNA]</scope>
    <source>
        <strain evidence="1">B10K-DU-002-05</strain>
        <tissue evidence="1">Muscle</tissue>
    </source>
</reference>
<dbReference type="AlphaFoldDB" id="A0A7L1AP01"/>
<sequence length="91" mass="10644">IEREKLYECITREPNPFYNEPQLVKFWDRGRINTVKAPGFWRAPKGLFWLCGKMAYVMLPKDWAGSCMLGIIRPSFFLLSRIEGQHLGIPL</sequence>
<proteinExistence type="predicted"/>
<organism evidence="1 2">
    <name type="scientific">Gymnorhina tibicen</name>
    <name type="common">Australian magpie</name>
    <name type="synonym">Cracticus tibicen</name>
    <dbReference type="NCBI Taxonomy" id="9132"/>
    <lineage>
        <taxon>Eukaryota</taxon>
        <taxon>Metazoa</taxon>
        <taxon>Chordata</taxon>
        <taxon>Craniata</taxon>
        <taxon>Vertebrata</taxon>
        <taxon>Euteleostomi</taxon>
        <taxon>Archelosauria</taxon>
        <taxon>Archosauria</taxon>
        <taxon>Dinosauria</taxon>
        <taxon>Saurischia</taxon>
        <taxon>Theropoda</taxon>
        <taxon>Coelurosauria</taxon>
        <taxon>Aves</taxon>
        <taxon>Neognathae</taxon>
        <taxon>Neoaves</taxon>
        <taxon>Telluraves</taxon>
        <taxon>Australaves</taxon>
        <taxon>Passeriformes</taxon>
        <taxon>Artamidae</taxon>
        <taxon>Gymnorhina</taxon>
    </lineage>
</organism>
<gene>
    <name evidence="1" type="primary">Erv31_4</name>
    <name evidence="1" type="ORF">GYMTIB_R15762</name>
</gene>
<feature type="non-terminal residue" evidence="1">
    <location>
        <position position="1"/>
    </location>
</feature>
<feature type="non-terminal residue" evidence="1">
    <location>
        <position position="91"/>
    </location>
</feature>
<protein>
    <submittedName>
        <fullName evidence="1">ENR1 protein</fullName>
    </submittedName>
</protein>
<keyword evidence="2" id="KW-1185">Reference proteome</keyword>
<evidence type="ECO:0000313" key="2">
    <source>
        <dbReference type="Proteomes" id="UP000579941"/>
    </source>
</evidence>
<dbReference type="EMBL" id="VXAZ01003948">
    <property type="protein sequence ID" value="NXM42804.1"/>
    <property type="molecule type" value="Genomic_DNA"/>
</dbReference>
<evidence type="ECO:0000313" key="1">
    <source>
        <dbReference type="EMBL" id="NXM42804.1"/>
    </source>
</evidence>